<name>A0A4V0YFG7_9BACL</name>
<dbReference type="SMART" id="SM00304">
    <property type="entry name" value="HAMP"/>
    <property type="match status" value="1"/>
</dbReference>
<keyword evidence="4 6" id="KW-0807">Transducer</keyword>
<evidence type="ECO:0000256" key="6">
    <source>
        <dbReference type="PROSITE-ProRule" id="PRU00284"/>
    </source>
</evidence>
<dbReference type="KEGG" id="pprt:ET464_15930"/>
<dbReference type="GO" id="GO:0007165">
    <property type="term" value="P:signal transduction"/>
    <property type="evidence" value="ECO:0007669"/>
    <property type="project" value="UniProtKB-KW"/>
</dbReference>
<dbReference type="Gene3D" id="6.10.340.10">
    <property type="match status" value="1"/>
</dbReference>
<evidence type="ECO:0000313" key="10">
    <source>
        <dbReference type="EMBL" id="QAY67651.1"/>
    </source>
</evidence>
<evidence type="ECO:0000259" key="9">
    <source>
        <dbReference type="PROSITE" id="PS50885"/>
    </source>
</evidence>
<keyword evidence="3 7" id="KW-0472">Membrane</keyword>
<evidence type="ECO:0000256" key="5">
    <source>
        <dbReference type="ARBA" id="ARBA00029447"/>
    </source>
</evidence>
<dbReference type="InterPro" id="IPR003660">
    <property type="entry name" value="HAMP_dom"/>
</dbReference>
<dbReference type="PROSITE" id="PS50885">
    <property type="entry name" value="HAMP"/>
    <property type="match status" value="1"/>
</dbReference>
<dbReference type="PROSITE" id="PS50111">
    <property type="entry name" value="CHEMOTAXIS_TRANSDUC_2"/>
    <property type="match status" value="1"/>
</dbReference>
<evidence type="ECO:0000313" key="11">
    <source>
        <dbReference type="Proteomes" id="UP000293568"/>
    </source>
</evidence>
<dbReference type="RefSeq" id="WP_129442573.1">
    <property type="nucleotide sequence ID" value="NZ_CP035492.1"/>
</dbReference>
<keyword evidence="11" id="KW-1185">Reference proteome</keyword>
<dbReference type="EMBL" id="CP035492">
    <property type="protein sequence ID" value="QAY67651.1"/>
    <property type="molecule type" value="Genomic_DNA"/>
</dbReference>
<organism evidence="10 11">
    <name type="scientific">Paenibacillus protaetiae</name>
    <dbReference type="NCBI Taxonomy" id="2509456"/>
    <lineage>
        <taxon>Bacteria</taxon>
        <taxon>Bacillati</taxon>
        <taxon>Bacillota</taxon>
        <taxon>Bacilli</taxon>
        <taxon>Bacillales</taxon>
        <taxon>Paenibacillaceae</taxon>
        <taxon>Paenibacillus</taxon>
    </lineage>
</organism>
<dbReference type="CDD" id="cd11386">
    <property type="entry name" value="MCP_signal"/>
    <property type="match status" value="1"/>
</dbReference>
<comment type="subcellular location">
    <subcellularLocation>
        <location evidence="1">Cell membrane</location>
    </subcellularLocation>
</comment>
<reference evidence="10 11" key="1">
    <citation type="submission" date="2019-01" db="EMBL/GenBank/DDBJ databases">
        <title>Genome sequencing of strain FW100M-2.</title>
        <authorList>
            <person name="Heo J."/>
            <person name="Kim S.-J."/>
            <person name="Kim J.-S."/>
            <person name="Hong S.-B."/>
            <person name="Kwon S.-W."/>
        </authorList>
    </citation>
    <scope>NUCLEOTIDE SEQUENCE [LARGE SCALE GENOMIC DNA]</scope>
    <source>
        <strain evidence="10 11">FW100M-2</strain>
    </source>
</reference>
<dbReference type="SMART" id="SM00283">
    <property type="entry name" value="MA"/>
    <property type="match status" value="1"/>
</dbReference>
<evidence type="ECO:0000256" key="4">
    <source>
        <dbReference type="ARBA" id="ARBA00023224"/>
    </source>
</evidence>
<protein>
    <submittedName>
        <fullName evidence="10">Methyl-accepting chemotaxis protein</fullName>
    </submittedName>
</protein>
<evidence type="ECO:0000256" key="2">
    <source>
        <dbReference type="ARBA" id="ARBA00022475"/>
    </source>
</evidence>
<dbReference type="Pfam" id="PF00015">
    <property type="entry name" value="MCPsignal"/>
    <property type="match status" value="1"/>
</dbReference>
<dbReference type="OrthoDB" id="369835at2"/>
<proteinExistence type="inferred from homology"/>
<accession>A0A4V0YFG7</accession>
<dbReference type="SUPFAM" id="SSF58104">
    <property type="entry name" value="Methyl-accepting chemotaxis protein (MCP) signaling domain"/>
    <property type="match status" value="1"/>
</dbReference>
<evidence type="ECO:0000256" key="1">
    <source>
        <dbReference type="ARBA" id="ARBA00004236"/>
    </source>
</evidence>
<dbReference type="Gene3D" id="1.10.287.950">
    <property type="entry name" value="Methyl-accepting chemotaxis protein"/>
    <property type="match status" value="1"/>
</dbReference>
<keyword evidence="2" id="KW-1003">Cell membrane</keyword>
<keyword evidence="7" id="KW-0812">Transmembrane</keyword>
<feature type="transmembrane region" description="Helical" evidence="7">
    <location>
        <begin position="206"/>
        <end position="228"/>
    </location>
</feature>
<dbReference type="GO" id="GO:0005886">
    <property type="term" value="C:plasma membrane"/>
    <property type="evidence" value="ECO:0007669"/>
    <property type="project" value="UniProtKB-SubCell"/>
</dbReference>
<dbReference type="AlphaFoldDB" id="A0A4V0YFG7"/>
<gene>
    <name evidence="10" type="ORF">ET464_15930</name>
</gene>
<dbReference type="PANTHER" id="PTHR32089">
    <property type="entry name" value="METHYL-ACCEPTING CHEMOTAXIS PROTEIN MCPB"/>
    <property type="match status" value="1"/>
</dbReference>
<feature type="domain" description="Methyl-accepting transducer" evidence="8">
    <location>
        <begin position="300"/>
        <end position="536"/>
    </location>
</feature>
<dbReference type="Proteomes" id="UP000293568">
    <property type="component" value="Chromosome"/>
</dbReference>
<dbReference type="CDD" id="cd06225">
    <property type="entry name" value="HAMP"/>
    <property type="match status" value="1"/>
</dbReference>
<evidence type="ECO:0000259" key="8">
    <source>
        <dbReference type="PROSITE" id="PS50111"/>
    </source>
</evidence>
<evidence type="ECO:0000256" key="3">
    <source>
        <dbReference type="ARBA" id="ARBA00023136"/>
    </source>
</evidence>
<sequence length="586" mass="62652">MMLLHKLRSRSLVVTGSIMLAVLLIVVVSVLEWISYSSQKTNYLHEMERAGLILSQQIEADQASLSVATYRIKEGLGSEDSSFDSLRSSLDAVDSDGWITNTYLFMPQAVTQDGTDQLAFISGNKKLRDAGINTGTMYPLNSAFKAAYEAAVKLKKGGVLSAAYTDDQGTWVTYLAPLLGPQGDIIALFGVDFNYGNMQHDLSRMVWTNVGIAVVFSLISVLIVVVLLRAALRPLNRLAEASALAAQGDLTQSVAVKSHNEIGKVSQAFNAMIASLRELTSSVRTATSQVAEAALALQESSDQTARATEEVAGAIQEVAAGSDTQLQSTEECQRSMNEMNVGIMRIAESSSNVAELTSDAARLAEDGGTIIQQSITQMNSISAKMNSSVAALEEFESHGEQIQSILGMINDVAVQTNLLALNASIEAARAGEHGKGFAVVAEEIRQLAERSKESSNQIRTILQGTSSQLHTITQSMEEVKLAANDGQHISEEAGQSFRSIVEAIRSVNMQAQEVSAAAEQMSAGTQQIAASLDQLAHIASTSSIHSQRVAAAAEEQLASMEEVTSSAVQLRDTADKLNAQANQFKV</sequence>
<keyword evidence="7" id="KW-1133">Transmembrane helix</keyword>
<feature type="transmembrane region" description="Helical" evidence="7">
    <location>
        <begin position="12"/>
        <end position="34"/>
    </location>
</feature>
<dbReference type="Pfam" id="PF00672">
    <property type="entry name" value="HAMP"/>
    <property type="match status" value="1"/>
</dbReference>
<evidence type="ECO:0000256" key="7">
    <source>
        <dbReference type="SAM" id="Phobius"/>
    </source>
</evidence>
<comment type="similarity">
    <text evidence="5">Belongs to the methyl-accepting chemotaxis (MCP) protein family.</text>
</comment>
<dbReference type="InterPro" id="IPR004089">
    <property type="entry name" value="MCPsignal_dom"/>
</dbReference>
<feature type="domain" description="HAMP" evidence="9">
    <location>
        <begin position="229"/>
        <end position="281"/>
    </location>
</feature>
<dbReference type="PANTHER" id="PTHR32089:SF112">
    <property type="entry name" value="LYSOZYME-LIKE PROTEIN-RELATED"/>
    <property type="match status" value="1"/>
</dbReference>